<name>A0A430V9S6_THESC</name>
<feature type="compositionally biased region" description="Basic and acidic residues" evidence="1">
    <location>
        <begin position="162"/>
        <end position="178"/>
    </location>
</feature>
<protein>
    <submittedName>
        <fullName evidence="2">Uncharacterized protein</fullName>
    </submittedName>
</protein>
<feature type="compositionally biased region" description="Basic and acidic residues" evidence="1">
    <location>
        <begin position="140"/>
        <end position="151"/>
    </location>
</feature>
<dbReference type="AlphaFoldDB" id="A0A430V9S6"/>
<feature type="compositionally biased region" description="Gly residues" evidence="1">
    <location>
        <begin position="45"/>
        <end position="58"/>
    </location>
</feature>
<evidence type="ECO:0000256" key="1">
    <source>
        <dbReference type="SAM" id="MobiDB-lite"/>
    </source>
</evidence>
<feature type="compositionally biased region" description="Basic and acidic residues" evidence="1">
    <location>
        <begin position="15"/>
        <end position="26"/>
    </location>
</feature>
<feature type="compositionally biased region" description="Low complexity" evidence="1">
    <location>
        <begin position="34"/>
        <end position="44"/>
    </location>
</feature>
<dbReference type="EMBL" id="PEMW01000477">
    <property type="protein sequence ID" value="RTI47658.1"/>
    <property type="molecule type" value="Genomic_DNA"/>
</dbReference>
<feature type="compositionally biased region" description="Low complexity" evidence="1">
    <location>
        <begin position="121"/>
        <end position="130"/>
    </location>
</feature>
<gene>
    <name evidence="2" type="ORF">CSW14_13755</name>
</gene>
<reference evidence="2 3" key="1">
    <citation type="journal article" date="2019" name="Extremophiles">
        <title>Biogeography of thermophiles and predominance of Thermus scotoductus in domestic water heaters.</title>
        <authorList>
            <person name="Wilpiszeski R.L."/>
            <person name="Zhang Z."/>
            <person name="House C.H."/>
        </authorList>
    </citation>
    <scope>NUCLEOTIDE SEQUENCE [LARGE SCALE GENOMIC DNA]</scope>
    <source>
        <strain evidence="2 3">1_S1</strain>
    </source>
</reference>
<feature type="compositionally biased region" description="Basic and acidic residues" evidence="1">
    <location>
        <begin position="67"/>
        <end position="77"/>
    </location>
</feature>
<evidence type="ECO:0000313" key="2">
    <source>
        <dbReference type="EMBL" id="RTI47658.1"/>
    </source>
</evidence>
<feature type="region of interest" description="Disordered" evidence="1">
    <location>
        <begin position="1"/>
        <end position="203"/>
    </location>
</feature>
<accession>A0A430V9S6</accession>
<sequence length="203" mass="20589">MPKLFLLKVEGPLEVEPRGPKAKEGPCGDPPKGGLPAVVALLQAGGAGQGLGPGGQKEAGGPKPQKKAQEGQEKDPKGPYPPSCPGRPQGQKKAYQGGPVVGETHPKTQKEGQNPPGGPQGHPQGQAQKPPKMPLGAKVHLGEDGRVKDSGEGTGHALMGGDLKKGQEGQKPPGKEKGPQGQGEDGRVLLGPKGDQGGHPHQG</sequence>
<proteinExistence type="predicted"/>
<organism evidence="2 3">
    <name type="scientific">Thermus scotoductus</name>
    <dbReference type="NCBI Taxonomy" id="37636"/>
    <lineage>
        <taxon>Bacteria</taxon>
        <taxon>Thermotogati</taxon>
        <taxon>Deinococcota</taxon>
        <taxon>Deinococci</taxon>
        <taxon>Thermales</taxon>
        <taxon>Thermaceae</taxon>
        <taxon>Thermus</taxon>
    </lineage>
</organism>
<evidence type="ECO:0000313" key="3">
    <source>
        <dbReference type="Proteomes" id="UP000287467"/>
    </source>
</evidence>
<comment type="caution">
    <text evidence="2">The sequence shown here is derived from an EMBL/GenBank/DDBJ whole genome shotgun (WGS) entry which is preliminary data.</text>
</comment>
<dbReference type="Proteomes" id="UP000287467">
    <property type="component" value="Unassembled WGS sequence"/>
</dbReference>